<comment type="caution">
    <text evidence="1">The sequence shown here is derived from an EMBL/GenBank/DDBJ whole genome shotgun (WGS) entry which is preliminary data.</text>
</comment>
<sequence length="175" mass="19535">MKHILLFTAFLSSLVGCNASVLDFEARQVDIRSSDQAVAKTNPLDNSTQPGQVSGEAHNSTAHLEYPKQPTPTLIRKSTSNDGCKGDFNDKDHYKMWDSFKKTWRLSQKIMQTFSLSPTTFPQALSMFVSAWNALAAPIMKYSAVLHTKPGITVFTTDVTIMRYKLKFIQDVAAI</sequence>
<proteinExistence type="predicted"/>
<evidence type="ECO:0000313" key="1">
    <source>
        <dbReference type="EMBL" id="KAJ9070190.1"/>
    </source>
</evidence>
<gene>
    <name evidence="1" type="ORF">DSO57_1011110</name>
</gene>
<reference evidence="1" key="1">
    <citation type="submission" date="2022-04" db="EMBL/GenBank/DDBJ databases">
        <title>Genome of the entomopathogenic fungus Entomophthora muscae.</title>
        <authorList>
            <person name="Elya C."/>
            <person name="Lovett B.R."/>
            <person name="Lee E."/>
            <person name="Macias A.M."/>
            <person name="Hajek A.E."/>
            <person name="De Bivort B.L."/>
            <person name="Kasson M.T."/>
            <person name="De Fine Licht H.H."/>
            <person name="Stajich J.E."/>
        </authorList>
    </citation>
    <scope>NUCLEOTIDE SEQUENCE</scope>
    <source>
        <strain evidence="1">Berkeley</strain>
    </source>
</reference>
<dbReference type="EMBL" id="QTSX02003588">
    <property type="protein sequence ID" value="KAJ9070190.1"/>
    <property type="molecule type" value="Genomic_DNA"/>
</dbReference>
<dbReference type="Proteomes" id="UP001165960">
    <property type="component" value="Unassembled WGS sequence"/>
</dbReference>
<keyword evidence="2" id="KW-1185">Reference proteome</keyword>
<protein>
    <submittedName>
        <fullName evidence="1">Uncharacterized protein</fullName>
    </submittedName>
</protein>
<evidence type="ECO:0000313" key="2">
    <source>
        <dbReference type="Proteomes" id="UP001165960"/>
    </source>
</evidence>
<accession>A0ACC2T6H7</accession>
<name>A0ACC2T6H7_9FUNG</name>
<organism evidence="1 2">
    <name type="scientific">Entomophthora muscae</name>
    <dbReference type="NCBI Taxonomy" id="34485"/>
    <lineage>
        <taxon>Eukaryota</taxon>
        <taxon>Fungi</taxon>
        <taxon>Fungi incertae sedis</taxon>
        <taxon>Zoopagomycota</taxon>
        <taxon>Entomophthoromycotina</taxon>
        <taxon>Entomophthoromycetes</taxon>
        <taxon>Entomophthorales</taxon>
        <taxon>Entomophthoraceae</taxon>
        <taxon>Entomophthora</taxon>
    </lineage>
</organism>